<dbReference type="AlphaFoldDB" id="A0A238LA34"/>
<dbReference type="Proteomes" id="UP000201613">
    <property type="component" value="Unassembled WGS sequence"/>
</dbReference>
<sequence>MSDRDESFLVFAGMRNEGAFLIEWLCWYRMLGFEVLVGINDCTDHSPALLRRLQEEGLLSVFEHTPKEGQPPKASAHAAMRRQPQVADTDWLLICDVDEFLVLHRGDGTIGSYLDDVGRDFMGMAFHWKCFGNGGWKRYHDGLVHQQFRRCGAGSNKVNAMFKMLFKHPLRFKRYSDHSPFQFDGDWHAPENRIVDCQGRVIERFLTDPHPVRFSTPEQITHATAQMNHYVIRSDESFDLKRGKPSASANKNRYTEQFYRARNKNGFKDLSALAYQDRFNEIHAEVMALPGVRLLHYLCCIDYVERLCENQGVDPKDDPRWQEYAKLATEAAD</sequence>
<gene>
    <name evidence="1" type="ORF">LOM8899_00557</name>
</gene>
<evidence type="ECO:0000313" key="2">
    <source>
        <dbReference type="Proteomes" id="UP000201613"/>
    </source>
</evidence>
<dbReference type="OrthoDB" id="1997677at2"/>
<name>A0A238LA34_9RHOB</name>
<dbReference type="RefSeq" id="WP_093990613.1">
    <property type="nucleotide sequence ID" value="NZ_FXZK01000001.1"/>
</dbReference>
<dbReference type="Pfam" id="PF13704">
    <property type="entry name" value="Glyco_tranf_2_4"/>
    <property type="match status" value="1"/>
</dbReference>
<accession>A0A238LA34</accession>
<evidence type="ECO:0008006" key="3">
    <source>
        <dbReference type="Google" id="ProtNLM"/>
    </source>
</evidence>
<organism evidence="1 2">
    <name type="scientific">Flavimaricola marinus</name>
    <dbReference type="NCBI Taxonomy" id="1819565"/>
    <lineage>
        <taxon>Bacteria</taxon>
        <taxon>Pseudomonadati</taxon>
        <taxon>Pseudomonadota</taxon>
        <taxon>Alphaproteobacteria</taxon>
        <taxon>Rhodobacterales</taxon>
        <taxon>Paracoccaceae</taxon>
        <taxon>Flavimaricola</taxon>
    </lineage>
</organism>
<evidence type="ECO:0000313" key="1">
    <source>
        <dbReference type="EMBL" id="SMY06433.1"/>
    </source>
</evidence>
<protein>
    <recommendedName>
        <fullName evidence="3">Glycosyl transferase family 2</fullName>
    </recommendedName>
</protein>
<reference evidence="1 2" key="1">
    <citation type="submission" date="2017-05" db="EMBL/GenBank/DDBJ databases">
        <authorList>
            <person name="Song R."/>
            <person name="Chenine A.L."/>
            <person name="Ruprecht R.M."/>
        </authorList>
    </citation>
    <scope>NUCLEOTIDE SEQUENCE [LARGE SCALE GENOMIC DNA]</scope>
    <source>
        <strain evidence="1 2">CECT 8899</strain>
    </source>
</reference>
<dbReference type="EMBL" id="FXZK01000001">
    <property type="protein sequence ID" value="SMY06433.1"/>
    <property type="molecule type" value="Genomic_DNA"/>
</dbReference>
<proteinExistence type="predicted"/>
<keyword evidence="2" id="KW-1185">Reference proteome</keyword>